<feature type="transmembrane region" description="Helical" evidence="1">
    <location>
        <begin position="6"/>
        <end position="30"/>
    </location>
</feature>
<gene>
    <name evidence="2" type="ORF">H4K34_17600</name>
</gene>
<organism evidence="2 3">
    <name type="scientific">Croceimicrobium hydrocarbonivorans</name>
    <dbReference type="NCBI Taxonomy" id="2761580"/>
    <lineage>
        <taxon>Bacteria</taxon>
        <taxon>Pseudomonadati</taxon>
        <taxon>Bacteroidota</taxon>
        <taxon>Flavobacteriia</taxon>
        <taxon>Flavobacteriales</taxon>
        <taxon>Owenweeksiaceae</taxon>
        <taxon>Croceimicrobium</taxon>
    </lineage>
</organism>
<dbReference type="Proteomes" id="UP000516305">
    <property type="component" value="Chromosome"/>
</dbReference>
<keyword evidence="3" id="KW-1185">Reference proteome</keyword>
<dbReference type="EMBL" id="CP060139">
    <property type="protein sequence ID" value="QNR24163.1"/>
    <property type="molecule type" value="Genomic_DNA"/>
</dbReference>
<sequence>MEFLSSSLLSVLIALGFIYVLLSVLVSILVEWRNHYVKERGKLLREAINQMLDDPLNAQYGLLLYNHPMIGGMQNRKNQRPPQYISSSMFAEALIDLIGQQAEDDLIIDRNKDPDLKKLAFEASDQTPTPIDDPLLRFQLGVAEMKHSPLKELLHSFQLKSTSDYPKLKSLLQEWYNAYMDRVTGWYKTKQKSKFVFFGFVVAIGLNVDSLHLVKSLSSDSELRTNLEKQAMALEAKGAFAEGDYQHFLSLLNESKDSNAVQSNQVVAAIEARLDSVGKERFKESQQVLHYLEDQKVPMGWSLQSAPLSWFGFEKPKLDAKAQKALEDDFQYQRNQQPNFWTVIKYLLGLIITGYMLSFGAPFWFEVLVRLINIRRAGKKPAENTNA</sequence>
<evidence type="ECO:0000256" key="1">
    <source>
        <dbReference type="SAM" id="Phobius"/>
    </source>
</evidence>
<evidence type="ECO:0000313" key="3">
    <source>
        <dbReference type="Proteomes" id="UP000516305"/>
    </source>
</evidence>
<keyword evidence="1" id="KW-0812">Transmembrane</keyword>
<feature type="transmembrane region" description="Helical" evidence="1">
    <location>
        <begin position="195"/>
        <end position="214"/>
    </location>
</feature>
<accession>A0A7H0VEL5</accession>
<dbReference type="KEGG" id="chyd:H4K34_17600"/>
<evidence type="ECO:0000313" key="2">
    <source>
        <dbReference type="EMBL" id="QNR24163.1"/>
    </source>
</evidence>
<dbReference type="AlphaFoldDB" id="A0A7H0VEL5"/>
<keyword evidence="1" id="KW-1133">Transmembrane helix</keyword>
<feature type="transmembrane region" description="Helical" evidence="1">
    <location>
        <begin position="346"/>
        <end position="369"/>
    </location>
</feature>
<keyword evidence="1" id="KW-0472">Membrane</keyword>
<reference evidence="2 3" key="1">
    <citation type="submission" date="2020-08" db="EMBL/GenBank/DDBJ databases">
        <title>Croceimicrobium hydrocarbonivorans gen. nov., sp. nov., a novel marine bacterium isolated from a bacterial consortium that degrades polyethylene terephthalate.</title>
        <authorList>
            <person name="Liu R."/>
        </authorList>
    </citation>
    <scope>NUCLEOTIDE SEQUENCE [LARGE SCALE GENOMIC DNA]</scope>
    <source>
        <strain evidence="2 3">A20-9</strain>
    </source>
</reference>
<proteinExistence type="predicted"/>
<protein>
    <submittedName>
        <fullName evidence="2">Uncharacterized protein</fullName>
    </submittedName>
</protein>
<dbReference type="RefSeq" id="WP_210758698.1">
    <property type="nucleotide sequence ID" value="NZ_CP060139.1"/>
</dbReference>
<name>A0A7H0VEL5_9FLAO</name>